<gene>
    <name evidence="2" type="ORF">F2P44_06830</name>
</gene>
<feature type="compositionally biased region" description="Basic residues" evidence="1">
    <location>
        <begin position="26"/>
        <end position="38"/>
    </location>
</feature>
<accession>A0ABX0N132</accession>
<keyword evidence="3" id="KW-1185">Reference proteome</keyword>
<name>A0ABX0N132_9BURK</name>
<organism evidence="2 3">
    <name type="scientific">Massilia frigida</name>
    <dbReference type="NCBI Taxonomy" id="2609281"/>
    <lineage>
        <taxon>Bacteria</taxon>
        <taxon>Pseudomonadati</taxon>
        <taxon>Pseudomonadota</taxon>
        <taxon>Betaproteobacteria</taxon>
        <taxon>Burkholderiales</taxon>
        <taxon>Oxalobacteraceae</taxon>
        <taxon>Telluria group</taxon>
        <taxon>Massilia</taxon>
    </lineage>
</organism>
<proteinExistence type="predicted"/>
<dbReference type="Proteomes" id="UP000621455">
    <property type="component" value="Unassembled WGS sequence"/>
</dbReference>
<feature type="compositionally biased region" description="Basic residues" evidence="1">
    <location>
        <begin position="1"/>
        <end position="11"/>
    </location>
</feature>
<comment type="caution">
    <text evidence="2">The sequence shown here is derived from an EMBL/GenBank/DDBJ whole genome shotgun (WGS) entry which is preliminary data.</text>
</comment>
<evidence type="ECO:0000256" key="1">
    <source>
        <dbReference type="SAM" id="MobiDB-lite"/>
    </source>
</evidence>
<sequence length="103" mass="11337">MKKTSLRKNRFSAKPTRLPDNSPKSKPGRKLQRSRASGRKNSASLTDTMMDRWGDADIAERIAATLGRPISPQAQAFYVYIDAVKAGKASWDGFIKPILSDAA</sequence>
<feature type="region of interest" description="Disordered" evidence="1">
    <location>
        <begin position="1"/>
        <end position="48"/>
    </location>
</feature>
<evidence type="ECO:0000313" key="2">
    <source>
        <dbReference type="EMBL" id="NHZ78991.1"/>
    </source>
</evidence>
<dbReference type="EMBL" id="WHJG01000005">
    <property type="protein sequence ID" value="NHZ78991.1"/>
    <property type="molecule type" value="Genomic_DNA"/>
</dbReference>
<dbReference type="RefSeq" id="WP_167085970.1">
    <property type="nucleotide sequence ID" value="NZ_WHJG01000005.1"/>
</dbReference>
<evidence type="ECO:0000313" key="3">
    <source>
        <dbReference type="Proteomes" id="UP000621455"/>
    </source>
</evidence>
<protein>
    <submittedName>
        <fullName evidence="2">Uncharacterized protein</fullName>
    </submittedName>
</protein>
<reference evidence="2 3" key="1">
    <citation type="submission" date="2019-10" db="EMBL/GenBank/DDBJ databases">
        <title>Taxonomy of Antarctic Massilia spp.: description of Massilia rubra sp. nov., Massilia aquatica sp. nov., Massilia mucilaginosa sp. nov., Massilia frigida sp. nov. isolated from streams, lakes and regoliths.</title>
        <authorList>
            <person name="Holochova P."/>
            <person name="Sedlacek I."/>
            <person name="Kralova S."/>
            <person name="Maslanova I."/>
            <person name="Busse H.-J."/>
            <person name="Stankova E."/>
            <person name="Vrbovska V."/>
            <person name="Kovarovic V."/>
            <person name="Bartak M."/>
            <person name="Svec P."/>
            <person name="Pantucek R."/>
        </authorList>
    </citation>
    <scope>NUCLEOTIDE SEQUENCE [LARGE SCALE GENOMIC DNA]</scope>
    <source>
        <strain evidence="2 3">CCM 8695</strain>
    </source>
</reference>